<reference evidence="3 4" key="1">
    <citation type="submission" date="2019-07" db="EMBL/GenBank/DDBJ databases">
        <authorList>
            <person name="Kim J.K."/>
            <person name="Cheong H.-M."/>
            <person name="Choi Y."/>
            <person name="Hwang K.J."/>
            <person name="Lee S."/>
            <person name="Choi C."/>
        </authorList>
    </citation>
    <scope>NUCLEOTIDE SEQUENCE [LARGE SCALE GENOMIC DNA]</scope>
    <source>
        <strain evidence="3 4">KS 22</strain>
    </source>
</reference>
<dbReference type="Proteomes" id="UP000515679">
    <property type="component" value="Chromosome"/>
</dbReference>
<dbReference type="KEGG" id="cchl:FPL14_17360"/>
<keyword evidence="1" id="KW-1133">Transmembrane helix</keyword>
<keyword evidence="3" id="KW-0378">Hydrolase</keyword>
<organism evidence="3 4">
    <name type="scientific">Cohnella cholangitidis</name>
    <dbReference type="NCBI Taxonomy" id="2598458"/>
    <lineage>
        <taxon>Bacteria</taxon>
        <taxon>Bacillati</taxon>
        <taxon>Bacillota</taxon>
        <taxon>Bacilli</taxon>
        <taxon>Bacillales</taxon>
        <taxon>Paenibacillaceae</taxon>
        <taxon>Cohnella</taxon>
    </lineage>
</organism>
<dbReference type="GO" id="GO:0008237">
    <property type="term" value="F:metallopeptidase activity"/>
    <property type="evidence" value="ECO:0007669"/>
    <property type="project" value="UniProtKB-KW"/>
</dbReference>
<accession>A0A7G5C0M5</accession>
<name>A0A7G5C0M5_9BACL</name>
<evidence type="ECO:0000313" key="3">
    <source>
        <dbReference type="EMBL" id="QMV42759.1"/>
    </source>
</evidence>
<protein>
    <submittedName>
        <fullName evidence="3">CPBP family intramembrane metalloprotease</fullName>
    </submittedName>
</protein>
<feature type="transmembrane region" description="Helical" evidence="1">
    <location>
        <begin position="202"/>
        <end position="222"/>
    </location>
</feature>
<evidence type="ECO:0000259" key="2">
    <source>
        <dbReference type="Pfam" id="PF02517"/>
    </source>
</evidence>
<dbReference type="Pfam" id="PF02517">
    <property type="entry name" value="Rce1-like"/>
    <property type="match status" value="1"/>
</dbReference>
<sequence>MPNIYNVLVLTGLCLPGIVLMSQYSVRALADKPDNKLSDTSLFAAVATQTLVIVALCAAAGVYLGRGVGIRDLVLEGAARGEAQWSDLYRQLKAGALSGVLCAGAWMIAYYGFVRSRLDEETVAISERLRNRLSLWTRITSGGIVEEVIFRWGALTVAMWALSAINLGESASWWIGIAVTGIVFGLAHLPVNLQEGCKPSPLFIGTSIVGNLWVSLICGYLLYRYGLIAAMTVHVLFHVIWYPWDMSVHRRMEACGSASRNSGDGDGIS</sequence>
<keyword evidence="3" id="KW-0482">Metalloprotease</keyword>
<feature type="transmembrane region" description="Helical" evidence="1">
    <location>
        <begin position="40"/>
        <end position="64"/>
    </location>
</feature>
<dbReference type="GO" id="GO:0006508">
    <property type="term" value="P:proteolysis"/>
    <property type="evidence" value="ECO:0007669"/>
    <property type="project" value="UniProtKB-KW"/>
</dbReference>
<keyword evidence="1" id="KW-0812">Transmembrane</keyword>
<dbReference type="GO" id="GO:0004175">
    <property type="term" value="F:endopeptidase activity"/>
    <property type="evidence" value="ECO:0007669"/>
    <property type="project" value="UniProtKB-ARBA"/>
</dbReference>
<dbReference type="EMBL" id="CP041969">
    <property type="protein sequence ID" value="QMV42759.1"/>
    <property type="molecule type" value="Genomic_DNA"/>
</dbReference>
<keyword evidence="3" id="KW-0645">Protease</keyword>
<feature type="transmembrane region" description="Helical" evidence="1">
    <location>
        <begin position="94"/>
        <end position="113"/>
    </location>
</feature>
<feature type="transmembrane region" description="Helical" evidence="1">
    <location>
        <begin position="171"/>
        <end position="190"/>
    </location>
</feature>
<keyword evidence="1" id="KW-0472">Membrane</keyword>
<evidence type="ECO:0000256" key="1">
    <source>
        <dbReference type="SAM" id="Phobius"/>
    </source>
</evidence>
<dbReference type="RefSeq" id="WP_182298986.1">
    <property type="nucleotide sequence ID" value="NZ_CP041969.1"/>
</dbReference>
<gene>
    <name evidence="3" type="ORF">FPL14_17360</name>
</gene>
<dbReference type="AlphaFoldDB" id="A0A7G5C0M5"/>
<evidence type="ECO:0000313" key="4">
    <source>
        <dbReference type="Proteomes" id="UP000515679"/>
    </source>
</evidence>
<feature type="transmembrane region" description="Helical" evidence="1">
    <location>
        <begin position="228"/>
        <end position="244"/>
    </location>
</feature>
<dbReference type="InterPro" id="IPR003675">
    <property type="entry name" value="Rce1/LyrA-like_dom"/>
</dbReference>
<feature type="domain" description="CAAX prenyl protease 2/Lysostaphin resistance protein A-like" evidence="2">
    <location>
        <begin position="137"/>
        <end position="239"/>
    </location>
</feature>
<keyword evidence="4" id="KW-1185">Reference proteome</keyword>
<dbReference type="GO" id="GO:0080120">
    <property type="term" value="P:CAAX-box protein maturation"/>
    <property type="evidence" value="ECO:0007669"/>
    <property type="project" value="UniProtKB-ARBA"/>
</dbReference>
<proteinExistence type="predicted"/>